<protein>
    <submittedName>
        <fullName evidence="2">Putative secreted protein</fullName>
    </submittedName>
</protein>
<accession>A0A2M4DMU0</accession>
<dbReference type="EMBL" id="GGFL01014663">
    <property type="protein sequence ID" value="MBW78841.1"/>
    <property type="molecule type" value="Transcribed_RNA"/>
</dbReference>
<dbReference type="AlphaFoldDB" id="A0A2M4DMU0"/>
<organism evidence="2">
    <name type="scientific">Anopheles darlingi</name>
    <name type="common">Mosquito</name>
    <dbReference type="NCBI Taxonomy" id="43151"/>
    <lineage>
        <taxon>Eukaryota</taxon>
        <taxon>Metazoa</taxon>
        <taxon>Ecdysozoa</taxon>
        <taxon>Arthropoda</taxon>
        <taxon>Hexapoda</taxon>
        <taxon>Insecta</taxon>
        <taxon>Pterygota</taxon>
        <taxon>Neoptera</taxon>
        <taxon>Endopterygota</taxon>
        <taxon>Diptera</taxon>
        <taxon>Nematocera</taxon>
        <taxon>Culicoidea</taxon>
        <taxon>Culicidae</taxon>
        <taxon>Anophelinae</taxon>
        <taxon>Anopheles</taxon>
    </lineage>
</organism>
<evidence type="ECO:0000313" key="2">
    <source>
        <dbReference type="EMBL" id="MBW78841.1"/>
    </source>
</evidence>
<name>A0A2M4DMU0_ANODA</name>
<evidence type="ECO:0000256" key="1">
    <source>
        <dbReference type="SAM" id="SignalP"/>
    </source>
</evidence>
<proteinExistence type="predicted"/>
<keyword evidence="1" id="KW-0732">Signal</keyword>
<reference evidence="2" key="1">
    <citation type="submission" date="2018-01" db="EMBL/GenBank/DDBJ databases">
        <title>An insight into the sialome of Amazonian anophelines.</title>
        <authorList>
            <person name="Ribeiro J.M."/>
            <person name="Scarpassa V."/>
            <person name="Calvo E."/>
        </authorList>
    </citation>
    <scope>NUCLEOTIDE SEQUENCE</scope>
</reference>
<sequence>MSGEGGILVTLFLRLPHVSSAIGVTLETTCMRVVSDHFFFFTMARLTVQGSGSLRDCVPRLRYVTTIIPD</sequence>
<feature type="chain" id="PRO_5014824584" evidence="1">
    <location>
        <begin position="22"/>
        <end position="70"/>
    </location>
</feature>
<feature type="signal peptide" evidence="1">
    <location>
        <begin position="1"/>
        <end position="21"/>
    </location>
</feature>